<keyword evidence="2" id="KW-1185">Reference proteome</keyword>
<evidence type="ECO:0000313" key="2">
    <source>
        <dbReference type="Proteomes" id="UP000219467"/>
    </source>
</evidence>
<dbReference type="Proteomes" id="UP000219467">
    <property type="component" value="Unassembled WGS sequence"/>
</dbReference>
<accession>A0A285D522</accession>
<proteinExistence type="predicted"/>
<protein>
    <submittedName>
        <fullName evidence="1">Uncharacterized protein</fullName>
    </submittedName>
</protein>
<dbReference type="AlphaFoldDB" id="A0A285D522"/>
<name>A0A285D522_9RHOB</name>
<sequence>MTDHFAHCVPGLESPASHLEEVIPSDTANLSNVSRALNVAISGAVRITTCGGDIATVTIAAGTAFPVRACRVWATGTTATGIVAMF</sequence>
<evidence type="ECO:0000313" key="1">
    <source>
        <dbReference type="EMBL" id="SNX74263.1"/>
    </source>
</evidence>
<reference evidence="2" key="1">
    <citation type="submission" date="2017-08" db="EMBL/GenBank/DDBJ databases">
        <authorList>
            <person name="Varghese N."/>
            <person name="Submissions S."/>
        </authorList>
    </citation>
    <scope>NUCLEOTIDE SEQUENCE [LARGE SCALE GENOMIC DNA]</scope>
    <source>
        <strain evidence="2">JA234</strain>
    </source>
</reference>
<organism evidence="1 2">
    <name type="scientific">Cereibacter ovatus</name>
    <dbReference type="NCBI Taxonomy" id="439529"/>
    <lineage>
        <taxon>Bacteria</taxon>
        <taxon>Pseudomonadati</taxon>
        <taxon>Pseudomonadota</taxon>
        <taxon>Alphaproteobacteria</taxon>
        <taxon>Rhodobacterales</taxon>
        <taxon>Paracoccaceae</taxon>
        <taxon>Cereibacter</taxon>
    </lineage>
</organism>
<dbReference type="OrthoDB" id="7916272at2"/>
<dbReference type="EMBL" id="OAOQ01000021">
    <property type="protein sequence ID" value="SNX74263.1"/>
    <property type="molecule type" value="Genomic_DNA"/>
</dbReference>
<gene>
    <name evidence="1" type="ORF">SAMN05878503_1213</name>
</gene>